<dbReference type="Pfam" id="PF14295">
    <property type="entry name" value="PAN_4"/>
    <property type="match status" value="1"/>
</dbReference>
<dbReference type="InterPro" id="IPR000177">
    <property type="entry name" value="Apple"/>
</dbReference>
<dbReference type="GO" id="GO:0005576">
    <property type="term" value="C:extracellular region"/>
    <property type="evidence" value="ECO:0007669"/>
    <property type="project" value="InterPro"/>
</dbReference>
<keyword evidence="1" id="KW-0677">Repeat</keyword>
<reference evidence="5" key="1">
    <citation type="submission" date="2019-04" db="EMBL/GenBank/DDBJ databases">
        <title>Sequencing of skin fungus with MAO and IRED activity.</title>
        <authorList>
            <person name="Marsaioli A.J."/>
            <person name="Bonatto J.M.C."/>
            <person name="Reis Junior O."/>
        </authorList>
    </citation>
    <scope>NUCLEOTIDE SEQUENCE</scope>
    <source>
        <strain evidence="5">28M1</strain>
    </source>
</reference>
<feature type="compositionally biased region" description="Low complexity" evidence="3">
    <location>
        <begin position="156"/>
        <end position="186"/>
    </location>
</feature>
<evidence type="ECO:0000259" key="4">
    <source>
        <dbReference type="SMART" id="SM00223"/>
    </source>
</evidence>
<dbReference type="InterPro" id="IPR003609">
    <property type="entry name" value="Pan_app"/>
</dbReference>
<evidence type="ECO:0000256" key="1">
    <source>
        <dbReference type="ARBA" id="ARBA00022737"/>
    </source>
</evidence>
<feature type="domain" description="Apple" evidence="4">
    <location>
        <begin position="59"/>
        <end position="130"/>
    </location>
</feature>
<gene>
    <name evidence="5" type="ORF">E8E12_003378</name>
</gene>
<dbReference type="Proteomes" id="UP000758155">
    <property type="component" value="Unassembled WGS sequence"/>
</dbReference>
<keyword evidence="6" id="KW-1185">Reference proteome</keyword>
<evidence type="ECO:0000313" key="6">
    <source>
        <dbReference type="Proteomes" id="UP000758155"/>
    </source>
</evidence>
<feature type="region of interest" description="Disordered" evidence="3">
    <location>
        <begin position="156"/>
        <end position="195"/>
    </location>
</feature>
<evidence type="ECO:0000256" key="2">
    <source>
        <dbReference type="ARBA" id="ARBA00023157"/>
    </source>
</evidence>
<dbReference type="SMART" id="SM00223">
    <property type="entry name" value="APPLE"/>
    <property type="match status" value="1"/>
</dbReference>
<name>A0A9P4WI53_9PLEO</name>
<organism evidence="5 6">
    <name type="scientific">Didymella heteroderae</name>
    <dbReference type="NCBI Taxonomy" id="1769908"/>
    <lineage>
        <taxon>Eukaryota</taxon>
        <taxon>Fungi</taxon>
        <taxon>Dikarya</taxon>
        <taxon>Ascomycota</taxon>
        <taxon>Pezizomycotina</taxon>
        <taxon>Dothideomycetes</taxon>
        <taxon>Pleosporomycetidae</taxon>
        <taxon>Pleosporales</taxon>
        <taxon>Pleosporineae</taxon>
        <taxon>Didymellaceae</taxon>
        <taxon>Didymella</taxon>
    </lineage>
</organism>
<dbReference type="EMBL" id="SWKV01000089">
    <property type="protein sequence ID" value="KAF3032985.1"/>
    <property type="molecule type" value="Genomic_DNA"/>
</dbReference>
<keyword evidence="2" id="KW-1015">Disulfide bond</keyword>
<dbReference type="Gene3D" id="3.50.4.10">
    <property type="entry name" value="Hepatocyte Growth Factor"/>
    <property type="match status" value="1"/>
</dbReference>
<dbReference type="AlphaFoldDB" id="A0A9P4WI53"/>
<evidence type="ECO:0000256" key="3">
    <source>
        <dbReference type="SAM" id="MobiDB-lite"/>
    </source>
</evidence>
<accession>A0A9P4WI53</accession>
<protein>
    <recommendedName>
        <fullName evidence="4">Apple domain-containing protein</fullName>
    </recommendedName>
</protein>
<proteinExistence type="predicted"/>
<comment type="caution">
    <text evidence="5">The sequence shown here is derived from an EMBL/GenBank/DDBJ whole genome shotgun (WGS) entry which is preliminary data.</text>
</comment>
<sequence>MKSELNAAVENTNVIGVAVASRETKTAAPTTAGQTCPASFTCPENDGCSYAMGSRTLTLSCGVDYYGGDIDNMYAESLEACTRFCASNTECAAASFVGGKGAGHCYLKGTKNGANFNDNVDAVFIVTATPSPSPSAVSSSSSSVATNSLVVSSHVTTSSTSSTPSPIASSTALSSSTSSTTTSSTPTPTPTNLGTCDATNSGVNLIENPSIETLGTVAGQRVASWVTSGSNVYPVTYQTAAHCGQSYIVFLANQQYMAGSMSQKITTALDTTRSYAVTFFLNPYYSRGAPGNGCALEVYANDVRVFSRDLTSYPYKSPYWERYVSTAFTPKSSDVSLKMQYRCTATGDYETAILVDDITLAPA</sequence>
<evidence type="ECO:0000313" key="5">
    <source>
        <dbReference type="EMBL" id="KAF3032985.1"/>
    </source>
</evidence>
<dbReference type="OrthoDB" id="160645at2759"/>
<dbReference type="GO" id="GO:0006508">
    <property type="term" value="P:proteolysis"/>
    <property type="evidence" value="ECO:0007669"/>
    <property type="project" value="InterPro"/>
</dbReference>